<comment type="caution">
    <text evidence="10">The sequence shown here is derived from an EMBL/GenBank/DDBJ whole genome shotgun (WGS) entry which is preliminary data.</text>
</comment>
<dbReference type="GO" id="GO:0002758">
    <property type="term" value="P:innate immune response-activating signaling pathway"/>
    <property type="evidence" value="ECO:0007669"/>
    <property type="project" value="UniProtKB-ARBA"/>
</dbReference>
<dbReference type="GO" id="GO:0042742">
    <property type="term" value="P:defense response to bacterium"/>
    <property type="evidence" value="ECO:0007669"/>
    <property type="project" value="UniProtKB-ARBA"/>
</dbReference>
<evidence type="ECO:0000313" key="10">
    <source>
        <dbReference type="EMBL" id="KAJ4789679.1"/>
    </source>
</evidence>
<dbReference type="InterPro" id="IPR032675">
    <property type="entry name" value="LRR_dom_sf"/>
</dbReference>
<dbReference type="Gene3D" id="1.10.8.430">
    <property type="entry name" value="Helical domain of apoptotic protease-activating factors"/>
    <property type="match status" value="1"/>
</dbReference>
<evidence type="ECO:0000256" key="1">
    <source>
        <dbReference type="ARBA" id="ARBA00008894"/>
    </source>
</evidence>
<dbReference type="FunFam" id="3.40.50.300:FF:001091">
    <property type="entry name" value="Probable disease resistance protein At1g61300"/>
    <property type="match status" value="1"/>
</dbReference>
<gene>
    <name evidence="10" type="ORF">LUZ62_040925</name>
</gene>
<dbReference type="InterPro" id="IPR041118">
    <property type="entry name" value="Rx_N"/>
</dbReference>
<feature type="domain" description="NB-ARC" evidence="6">
    <location>
        <begin position="184"/>
        <end position="362"/>
    </location>
</feature>
<name>A0AAV8F933_9POAL</name>
<evidence type="ECO:0000256" key="5">
    <source>
        <dbReference type="ARBA" id="ARBA00022821"/>
    </source>
</evidence>
<protein>
    <submittedName>
        <fullName evidence="10">Disease resistance family protein</fullName>
    </submittedName>
</protein>
<dbReference type="FunFam" id="1.10.10.10:FF:000322">
    <property type="entry name" value="Probable disease resistance protein At1g63360"/>
    <property type="match status" value="1"/>
</dbReference>
<keyword evidence="2" id="KW-0433">Leucine-rich repeat</keyword>
<keyword evidence="3" id="KW-0677">Repeat</keyword>
<feature type="domain" description="Disease resistance N-terminal" evidence="7">
    <location>
        <begin position="6"/>
        <end position="84"/>
    </location>
</feature>
<dbReference type="InterPro" id="IPR038005">
    <property type="entry name" value="RX-like_CC"/>
</dbReference>
<feature type="domain" description="Disease resistance R13L4/SHOC-2-like LRR" evidence="9">
    <location>
        <begin position="567"/>
        <end position="874"/>
    </location>
</feature>
<dbReference type="Pfam" id="PF23598">
    <property type="entry name" value="LRR_14"/>
    <property type="match status" value="1"/>
</dbReference>
<reference evidence="10" key="1">
    <citation type="submission" date="2022-08" db="EMBL/GenBank/DDBJ databases">
        <authorList>
            <person name="Marques A."/>
        </authorList>
    </citation>
    <scope>NUCLEOTIDE SEQUENCE</scope>
    <source>
        <strain evidence="10">RhyPub2mFocal</strain>
        <tissue evidence="10">Leaves</tissue>
    </source>
</reference>
<dbReference type="AlphaFoldDB" id="A0AAV8F933"/>
<dbReference type="InterPro" id="IPR036388">
    <property type="entry name" value="WH-like_DNA-bd_sf"/>
</dbReference>
<dbReference type="Pfam" id="PF23559">
    <property type="entry name" value="WHD_DRP"/>
    <property type="match status" value="1"/>
</dbReference>
<dbReference type="Pfam" id="PF00931">
    <property type="entry name" value="NB-ARC"/>
    <property type="match status" value="1"/>
</dbReference>
<dbReference type="CDD" id="cd14798">
    <property type="entry name" value="RX-CC_like"/>
    <property type="match status" value="1"/>
</dbReference>
<dbReference type="Gene3D" id="1.20.5.4130">
    <property type="match status" value="1"/>
</dbReference>
<evidence type="ECO:0000259" key="8">
    <source>
        <dbReference type="Pfam" id="PF23559"/>
    </source>
</evidence>
<evidence type="ECO:0000256" key="2">
    <source>
        <dbReference type="ARBA" id="ARBA00022614"/>
    </source>
</evidence>
<feature type="domain" description="Disease resistance protein winged helix" evidence="8">
    <location>
        <begin position="449"/>
        <end position="520"/>
    </location>
</feature>
<evidence type="ECO:0000259" key="6">
    <source>
        <dbReference type="Pfam" id="PF00931"/>
    </source>
</evidence>
<dbReference type="InterPro" id="IPR058922">
    <property type="entry name" value="WHD_DRP"/>
</dbReference>
<keyword evidence="11" id="KW-1185">Reference proteome</keyword>
<dbReference type="Pfam" id="PF18052">
    <property type="entry name" value="Rx_N"/>
    <property type="match status" value="1"/>
</dbReference>
<dbReference type="Proteomes" id="UP001140206">
    <property type="component" value="Chromosome 2"/>
</dbReference>
<comment type="similarity">
    <text evidence="1">Belongs to the disease resistance NB-LRR family.</text>
</comment>
<dbReference type="EMBL" id="JAMFTS010000002">
    <property type="protein sequence ID" value="KAJ4789679.1"/>
    <property type="molecule type" value="Genomic_DNA"/>
</dbReference>
<dbReference type="SUPFAM" id="SSF52058">
    <property type="entry name" value="L domain-like"/>
    <property type="match status" value="1"/>
</dbReference>
<evidence type="ECO:0000259" key="7">
    <source>
        <dbReference type="Pfam" id="PF18052"/>
    </source>
</evidence>
<keyword evidence="5" id="KW-0611">Plant defense</keyword>
<evidence type="ECO:0000259" key="9">
    <source>
        <dbReference type="Pfam" id="PF23598"/>
    </source>
</evidence>
<sequence length="917" mass="105937">MAEAIVDLALNKLAEAAVTETLRLYGAGGQLDSLQHELRWIQAFLKDAEAKKYLGCVSEVGDMAYRIEDVIDTFMVEVDDYKNRQGVINALKQVLRNPKKLPIVRKLTSEMDAIENRLQKIKELTERYGINKKLSSSSVPPRRPIRGVMLPDEDDRDVVGLDRGGAKIGPTHIIFLASSLDLEADEEEIVNRLLDQNTPRRRVVAIVGQGGLGKTTLAKKAYNSDKVKREFEIRVWLSISQQFELINVLSMMLEGVRPLNQDEKELLKDLKSQPRATQHFARHLNSLLKQKRYLIIMDDVWTPDLWDQVKDVLPNTENGSRVLITTRISNIATKADSTCDPYNMRYLSVEESQELLLKNAFPFQDPKAYLHGLSDLPKKFARKCGNLPLALKIVGGRLSRELPTYNSWHKILQKLNWHDGDEKNCTDILATSYEDTPAYLKPCFMYFALYPEDYQIKVEPLIRMWVSEGFIPEKNGTTMEETAEDYLEELALRSMIQVVKRHYNGSIKYCRIHDLLHDLAIEKAKENNFLQIISNQGNNGCTSSTTVHRAAFHGDCEDVVQYTGPNLRSLFFVGYDTPNIDSFRNLKILCRINYYTGPHSKISKKMTQLRYFGNYTRPESATCWKNISHMRNLQTLHIDSTNDRPEADNIWNIKTLRHVLLNPSHRSFLGPPPNTNLPNLQTLISIRVRKSWLVEGWPKIPNIRVLSLCSFPQKYKESFCNFLNEIPQLTSLNLEYYSAPYERLDMSSFPSYNHMQSLRVFGEWNNYECIRGINQYKALDIRLFPIHLIELAIWECDFQEDPMPVIENLKDLKKLELFNCQHYKKQLSSSARGFPRLEYLELQNLKSLEEWKVEKGGMPLLKEISINFCTDLVAIPELQHMTRLNNLFLMDVHQDLCEKLLGEESYKLRHIPSVQIK</sequence>
<dbReference type="InterPro" id="IPR027417">
    <property type="entry name" value="P-loop_NTPase"/>
</dbReference>
<proteinExistence type="inferred from homology"/>
<evidence type="ECO:0000313" key="11">
    <source>
        <dbReference type="Proteomes" id="UP001140206"/>
    </source>
</evidence>
<dbReference type="PRINTS" id="PR00364">
    <property type="entry name" value="DISEASERSIST"/>
</dbReference>
<dbReference type="Gene3D" id="1.10.10.10">
    <property type="entry name" value="Winged helix-like DNA-binding domain superfamily/Winged helix DNA-binding domain"/>
    <property type="match status" value="1"/>
</dbReference>
<dbReference type="InterPro" id="IPR044974">
    <property type="entry name" value="Disease_R_plants"/>
</dbReference>
<evidence type="ECO:0000256" key="4">
    <source>
        <dbReference type="ARBA" id="ARBA00022741"/>
    </source>
</evidence>
<dbReference type="PANTHER" id="PTHR23155">
    <property type="entry name" value="DISEASE RESISTANCE PROTEIN RP"/>
    <property type="match status" value="1"/>
</dbReference>
<dbReference type="SUPFAM" id="SSF52540">
    <property type="entry name" value="P-loop containing nucleoside triphosphate hydrolases"/>
    <property type="match status" value="1"/>
</dbReference>
<dbReference type="Gene3D" id="3.80.10.10">
    <property type="entry name" value="Ribonuclease Inhibitor"/>
    <property type="match status" value="2"/>
</dbReference>
<accession>A0AAV8F933</accession>
<evidence type="ECO:0000256" key="3">
    <source>
        <dbReference type="ARBA" id="ARBA00022737"/>
    </source>
</evidence>
<dbReference type="PANTHER" id="PTHR23155:SF1228">
    <property type="entry name" value="NB-ARC DOMAIN CONTAINING PROTEIN, EXPRESSED"/>
    <property type="match status" value="1"/>
</dbReference>
<dbReference type="InterPro" id="IPR002182">
    <property type="entry name" value="NB-ARC"/>
</dbReference>
<dbReference type="GO" id="GO:0009626">
    <property type="term" value="P:plant-type hypersensitive response"/>
    <property type="evidence" value="ECO:0007669"/>
    <property type="project" value="UniProtKB-ARBA"/>
</dbReference>
<dbReference type="InterPro" id="IPR042197">
    <property type="entry name" value="Apaf_helical"/>
</dbReference>
<dbReference type="Gene3D" id="3.40.50.300">
    <property type="entry name" value="P-loop containing nucleotide triphosphate hydrolases"/>
    <property type="match status" value="1"/>
</dbReference>
<organism evidence="10 11">
    <name type="scientific">Rhynchospora pubera</name>
    <dbReference type="NCBI Taxonomy" id="906938"/>
    <lineage>
        <taxon>Eukaryota</taxon>
        <taxon>Viridiplantae</taxon>
        <taxon>Streptophyta</taxon>
        <taxon>Embryophyta</taxon>
        <taxon>Tracheophyta</taxon>
        <taxon>Spermatophyta</taxon>
        <taxon>Magnoliopsida</taxon>
        <taxon>Liliopsida</taxon>
        <taxon>Poales</taxon>
        <taxon>Cyperaceae</taxon>
        <taxon>Cyperoideae</taxon>
        <taxon>Rhynchosporeae</taxon>
        <taxon>Rhynchospora</taxon>
    </lineage>
</organism>
<dbReference type="GO" id="GO:0043531">
    <property type="term" value="F:ADP binding"/>
    <property type="evidence" value="ECO:0007669"/>
    <property type="project" value="InterPro"/>
</dbReference>
<dbReference type="InterPro" id="IPR055414">
    <property type="entry name" value="LRR_R13L4/SHOC2-like"/>
</dbReference>
<keyword evidence="4" id="KW-0547">Nucleotide-binding</keyword>